<dbReference type="RefSeq" id="WP_103908876.1">
    <property type="nucleotide sequence ID" value="NZ_FNUZ01000001.1"/>
</dbReference>
<evidence type="ECO:0000313" key="3">
    <source>
        <dbReference type="Proteomes" id="UP000236752"/>
    </source>
</evidence>
<evidence type="ECO:0000313" key="2">
    <source>
        <dbReference type="EMBL" id="SEF58037.1"/>
    </source>
</evidence>
<name>A0A1H5T7R3_9RHOB</name>
<dbReference type="SUPFAM" id="SSF111126">
    <property type="entry name" value="Ligand-binding domain in the NO signalling and Golgi transport"/>
    <property type="match status" value="1"/>
</dbReference>
<gene>
    <name evidence="2" type="ORF">SAMN04488045_0498</name>
</gene>
<dbReference type="GO" id="GO:0020037">
    <property type="term" value="F:heme binding"/>
    <property type="evidence" value="ECO:0007669"/>
    <property type="project" value="InterPro"/>
</dbReference>
<dbReference type="InterPro" id="IPR024096">
    <property type="entry name" value="NO_sig/Golgi_transp_ligand-bd"/>
</dbReference>
<reference evidence="2 3" key="1">
    <citation type="submission" date="2016-10" db="EMBL/GenBank/DDBJ databases">
        <authorList>
            <person name="de Groot N.N."/>
        </authorList>
    </citation>
    <scope>NUCLEOTIDE SEQUENCE [LARGE SCALE GENOMIC DNA]</scope>
    <source>
        <strain evidence="2 3">DSM 26915</strain>
    </source>
</reference>
<organism evidence="2 3">
    <name type="scientific">Thalassococcus halodurans</name>
    <dbReference type="NCBI Taxonomy" id="373675"/>
    <lineage>
        <taxon>Bacteria</taxon>
        <taxon>Pseudomonadati</taxon>
        <taxon>Pseudomonadota</taxon>
        <taxon>Alphaproteobacteria</taxon>
        <taxon>Rhodobacterales</taxon>
        <taxon>Roseobacteraceae</taxon>
        <taxon>Thalassococcus</taxon>
    </lineage>
</organism>
<dbReference type="AlphaFoldDB" id="A0A1H5T7R3"/>
<dbReference type="Pfam" id="PF07700">
    <property type="entry name" value="HNOB"/>
    <property type="match status" value="1"/>
</dbReference>
<feature type="domain" description="Heme NO-binding" evidence="1">
    <location>
        <begin position="2"/>
        <end position="156"/>
    </location>
</feature>
<dbReference type="PANTHER" id="PTHR45655">
    <property type="entry name" value="GUANYLATE CYCLASE SOLUBLE SUBUNIT BETA-2"/>
    <property type="match status" value="1"/>
</dbReference>
<dbReference type="PANTHER" id="PTHR45655:SF13">
    <property type="entry name" value="SOLUBLE GUANYLATE CYCLASE GCY-32-RELATED"/>
    <property type="match status" value="1"/>
</dbReference>
<accession>A0A1H5T7R3</accession>
<dbReference type="InterPro" id="IPR038158">
    <property type="entry name" value="H-NOX_domain_sf"/>
</dbReference>
<dbReference type="OrthoDB" id="981203at2"/>
<dbReference type="InterPro" id="IPR011644">
    <property type="entry name" value="Heme_NO-bd"/>
</dbReference>
<dbReference type="Proteomes" id="UP000236752">
    <property type="component" value="Unassembled WGS sequence"/>
</dbReference>
<keyword evidence="3" id="KW-1185">Reference proteome</keyword>
<evidence type="ECO:0000259" key="1">
    <source>
        <dbReference type="Pfam" id="PF07700"/>
    </source>
</evidence>
<dbReference type="Gene3D" id="3.90.1520.10">
    <property type="entry name" value="H-NOX domain"/>
    <property type="match status" value="1"/>
</dbReference>
<protein>
    <submittedName>
        <fullName evidence="2">Haem-NO-binding</fullName>
    </submittedName>
</protein>
<dbReference type="EMBL" id="FNUZ01000001">
    <property type="protein sequence ID" value="SEF58037.1"/>
    <property type="molecule type" value="Genomic_DNA"/>
</dbReference>
<proteinExistence type="predicted"/>
<sequence length="199" mass="21926">MHGLINKTLQHFLLDTYGPAAWAAIARNAKTDIQNFEAMLSYPAQVTSDVLNAAVDYLSKPKDSLLEDLGTYLVSHPNCGVPRRLLRFSGVDFLDFLNAFDDLPDRARLAVPDLILPQLEVEEKSLGLYELHCVHDFASDAAHVLLGLLRAMADDYGALVLMDVQDQTEGHSLVSVQLIEAAYASGNNFELGVIERRAT</sequence>